<organism evidence="2 3">
    <name type="scientific">Rhodanobacter glycinis</name>
    <dbReference type="NCBI Taxonomy" id="582702"/>
    <lineage>
        <taxon>Bacteria</taxon>
        <taxon>Pseudomonadati</taxon>
        <taxon>Pseudomonadota</taxon>
        <taxon>Gammaproteobacteria</taxon>
        <taxon>Lysobacterales</taxon>
        <taxon>Rhodanobacteraceae</taxon>
        <taxon>Rhodanobacter</taxon>
    </lineage>
</organism>
<keyword evidence="3" id="KW-1185">Reference proteome</keyword>
<dbReference type="Proteomes" id="UP000198725">
    <property type="component" value="Unassembled WGS sequence"/>
</dbReference>
<gene>
    <name evidence="2" type="ORF">SAMN05192579_106171</name>
</gene>
<dbReference type="AlphaFoldDB" id="A0A1I4CCB9"/>
<name>A0A1I4CCB9_9GAMM</name>
<sequence>MSHFIVYIALLLAGLVCLVLHYVAPFRVARRIREDHPQHWQIIDDSGSARGMRLWMRMQHVLRSPAIPALADPIVTRWWRVWRYSQWLAWACWLIALGLQWVLRG</sequence>
<protein>
    <submittedName>
        <fullName evidence="2">Uncharacterized protein</fullName>
    </submittedName>
</protein>
<dbReference type="EMBL" id="FOSR01000006">
    <property type="protein sequence ID" value="SFK77671.1"/>
    <property type="molecule type" value="Genomic_DNA"/>
</dbReference>
<proteinExistence type="predicted"/>
<dbReference type="RefSeq" id="WP_008213238.1">
    <property type="nucleotide sequence ID" value="NZ_CP042807.1"/>
</dbReference>
<evidence type="ECO:0000256" key="1">
    <source>
        <dbReference type="SAM" id="Phobius"/>
    </source>
</evidence>
<feature type="transmembrane region" description="Helical" evidence="1">
    <location>
        <begin position="87"/>
        <end position="103"/>
    </location>
</feature>
<keyword evidence="1" id="KW-1133">Transmembrane helix</keyword>
<reference evidence="3" key="1">
    <citation type="submission" date="2016-10" db="EMBL/GenBank/DDBJ databases">
        <authorList>
            <person name="Varghese N."/>
            <person name="Submissions S."/>
        </authorList>
    </citation>
    <scope>NUCLEOTIDE SEQUENCE [LARGE SCALE GENOMIC DNA]</scope>
    <source>
        <strain evidence="3">MO64</strain>
    </source>
</reference>
<keyword evidence="1" id="KW-0812">Transmembrane</keyword>
<evidence type="ECO:0000313" key="3">
    <source>
        <dbReference type="Proteomes" id="UP000198725"/>
    </source>
</evidence>
<evidence type="ECO:0000313" key="2">
    <source>
        <dbReference type="EMBL" id="SFK77671.1"/>
    </source>
</evidence>
<keyword evidence="1" id="KW-0472">Membrane</keyword>
<accession>A0A1I4CCB9</accession>
<feature type="transmembrane region" description="Helical" evidence="1">
    <location>
        <begin position="6"/>
        <end position="24"/>
    </location>
</feature>